<reference evidence="1 2" key="1">
    <citation type="submission" date="2020-08" db="EMBL/GenBank/DDBJ databases">
        <title>Genomic Encyclopedia of Type Strains, Phase IV (KMG-IV): sequencing the most valuable type-strain genomes for metagenomic binning, comparative biology and taxonomic classification.</title>
        <authorList>
            <person name="Goeker M."/>
        </authorList>
    </citation>
    <scope>NUCLEOTIDE SEQUENCE [LARGE SCALE GENOMIC DNA]</scope>
    <source>
        <strain evidence="1 2">YIM 65646</strain>
    </source>
</reference>
<dbReference type="AlphaFoldDB" id="A0A841FDZ5"/>
<dbReference type="EMBL" id="JACHGT010000004">
    <property type="protein sequence ID" value="MBB6034044.1"/>
    <property type="molecule type" value="Genomic_DNA"/>
</dbReference>
<keyword evidence="2" id="KW-1185">Reference proteome</keyword>
<protein>
    <submittedName>
        <fullName evidence="1">Uncharacterized protein</fullName>
    </submittedName>
</protein>
<evidence type="ECO:0000313" key="1">
    <source>
        <dbReference type="EMBL" id="MBB6034044.1"/>
    </source>
</evidence>
<organism evidence="1 2">
    <name type="scientific">Phytomonospora endophytica</name>
    <dbReference type="NCBI Taxonomy" id="714109"/>
    <lineage>
        <taxon>Bacteria</taxon>
        <taxon>Bacillati</taxon>
        <taxon>Actinomycetota</taxon>
        <taxon>Actinomycetes</taxon>
        <taxon>Micromonosporales</taxon>
        <taxon>Micromonosporaceae</taxon>
        <taxon>Phytomonospora</taxon>
    </lineage>
</organism>
<sequence>MPGRVARRTSELLFGSERVPVMGVVGPMTVSSQPPVRWRSPGAGTVMGIAALVAAVWTACLPDAGSA</sequence>
<accession>A0A841FDZ5</accession>
<dbReference type="Proteomes" id="UP000548476">
    <property type="component" value="Unassembled WGS sequence"/>
</dbReference>
<gene>
    <name evidence="1" type="ORF">HNR73_001894</name>
</gene>
<evidence type="ECO:0000313" key="2">
    <source>
        <dbReference type="Proteomes" id="UP000548476"/>
    </source>
</evidence>
<name>A0A841FDZ5_9ACTN</name>
<proteinExistence type="predicted"/>
<comment type="caution">
    <text evidence="1">The sequence shown here is derived from an EMBL/GenBank/DDBJ whole genome shotgun (WGS) entry which is preliminary data.</text>
</comment>